<reference evidence="1" key="1">
    <citation type="submission" date="2024-06" db="EMBL/GenBank/DDBJ databases">
        <authorList>
            <person name="Fan A."/>
            <person name="Zhang F.Y."/>
            <person name="Zhang L."/>
        </authorList>
    </citation>
    <scope>NUCLEOTIDE SEQUENCE</scope>
    <source>
        <strain evidence="1">Y61</strain>
    </source>
</reference>
<dbReference type="PANTHER" id="PTHR34352">
    <property type="entry name" value="PROTEIN YHFA"/>
    <property type="match status" value="1"/>
</dbReference>
<name>A0AAU8IJ81_9BACL</name>
<dbReference type="Pfam" id="PF02566">
    <property type="entry name" value="OsmC"/>
    <property type="match status" value="1"/>
</dbReference>
<dbReference type="Gene3D" id="3.30.300.20">
    <property type="match status" value="1"/>
</dbReference>
<dbReference type="InterPro" id="IPR015946">
    <property type="entry name" value="KH_dom-like_a/b"/>
</dbReference>
<organism evidence="1">
    <name type="scientific">Sporolactobacillus sp. Y61</name>
    <dbReference type="NCBI Taxonomy" id="3160863"/>
    <lineage>
        <taxon>Bacteria</taxon>
        <taxon>Bacillati</taxon>
        <taxon>Bacillota</taxon>
        <taxon>Bacilli</taxon>
        <taxon>Bacillales</taxon>
        <taxon>Sporolactobacillaceae</taxon>
        <taxon>Sporolactobacillus</taxon>
    </lineage>
</organism>
<dbReference type="RefSeq" id="WP_353949346.1">
    <property type="nucleotide sequence ID" value="NZ_CP159510.1"/>
</dbReference>
<keyword evidence="1" id="KW-0575">Peroxidase</keyword>
<dbReference type="InterPro" id="IPR036102">
    <property type="entry name" value="OsmC/Ohrsf"/>
</dbReference>
<protein>
    <submittedName>
        <fullName evidence="1">OsmC family protein</fullName>
        <ecNumber evidence="1">1.11.1.-</ecNumber>
    </submittedName>
</protein>
<keyword evidence="1" id="KW-0560">Oxidoreductase</keyword>
<dbReference type="AlphaFoldDB" id="A0AAU8IJ81"/>
<dbReference type="SUPFAM" id="SSF82784">
    <property type="entry name" value="OsmC-like"/>
    <property type="match status" value="1"/>
</dbReference>
<dbReference type="GO" id="GO:0004601">
    <property type="term" value="F:peroxidase activity"/>
    <property type="evidence" value="ECO:0007669"/>
    <property type="project" value="UniProtKB-KW"/>
</dbReference>
<sequence length="126" mass="13987">MTLVSDSKGLTFNSSHGNLKINTEGDFTPGDLLVTSVAGCSGLVFKKILANRGISYDELRVDTTHKRADEKPRRFTQITIHMTLKGHGLDEKLIQRLFTHVYPNCTIAQSVKGAIDVEEELEIVED</sequence>
<dbReference type="PANTHER" id="PTHR34352:SF1">
    <property type="entry name" value="PROTEIN YHFA"/>
    <property type="match status" value="1"/>
</dbReference>
<dbReference type="EMBL" id="CP159510">
    <property type="protein sequence ID" value="XCJ18287.1"/>
    <property type="molecule type" value="Genomic_DNA"/>
</dbReference>
<proteinExistence type="predicted"/>
<evidence type="ECO:0000313" key="1">
    <source>
        <dbReference type="EMBL" id="XCJ18287.1"/>
    </source>
</evidence>
<accession>A0AAU8IJ81</accession>
<dbReference type="EC" id="1.11.1.-" evidence="1"/>
<dbReference type="InterPro" id="IPR003718">
    <property type="entry name" value="OsmC/Ohr_fam"/>
</dbReference>
<gene>
    <name evidence="1" type="ORF">ABNN70_07590</name>
</gene>